<evidence type="ECO:0000313" key="3">
    <source>
        <dbReference type="Proteomes" id="UP000054321"/>
    </source>
</evidence>
<dbReference type="InParanoid" id="A0A0C3I0H6"/>
<organism evidence="2 3">
    <name type="scientific">Oidiodendron maius (strain Zn)</name>
    <dbReference type="NCBI Taxonomy" id="913774"/>
    <lineage>
        <taxon>Eukaryota</taxon>
        <taxon>Fungi</taxon>
        <taxon>Dikarya</taxon>
        <taxon>Ascomycota</taxon>
        <taxon>Pezizomycotina</taxon>
        <taxon>Leotiomycetes</taxon>
        <taxon>Leotiomycetes incertae sedis</taxon>
        <taxon>Myxotrichaceae</taxon>
        <taxon>Oidiodendron</taxon>
    </lineage>
</organism>
<dbReference type="Proteomes" id="UP000054321">
    <property type="component" value="Unassembled WGS sequence"/>
</dbReference>
<keyword evidence="3" id="KW-1185">Reference proteome</keyword>
<evidence type="ECO:0000256" key="1">
    <source>
        <dbReference type="SAM" id="MobiDB-lite"/>
    </source>
</evidence>
<name>A0A0C3I0H6_OIDMZ</name>
<proteinExistence type="predicted"/>
<accession>A0A0C3I0H6</accession>
<reference evidence="2 3" key="1">
    <citation type="submission" date="2014-04" db="EMBL/GenBank/DDBJ databases">
        <authorList>
            <consortium name="DOE Joint Genome Institute"/>
            <person name="Kuo A."/>
            <person name="Martino E."/>
            <person name="Perotto S."/>
            <person name="Kohler A."/>
            <person name="Nagy L.G."/>
            <person name="Floudas D."/>
            <person name="Copeland A."/>
            <person name="Barry K.W."/>
            <person name="Cichocki N."/>
            <person name="Veneault-Fourrey C."/>
            <person name="LaButti K."/>
            <person name="Lindquist E.A."/>
            <person name="Lipzen A."/>
            <person name="Lundell T."/>
            <person name="Morin E."/>
            <person name="Murat C."/>
            <person name="Sun H."/>
            <person name="Tunlid A."/>
            <person name="Henrissat B."/>
            <person name="Grigoriev I.V."/>
            <person name="Hibbett D.S."/>
            <person name="Martin F."/>
            <person name="Nordberg H.P."/>
            <person name="Cantor M.N."/>
            <person name="Hua S.X."/>
        </authorList>
    </citation>
    <scope>NUCLEOTIDE SEQUENCE [LARGE SCALE GENOMIC DNA]</scope>
    <source>
        <strain evidence="2 3">Zn</strain>
    </source>
</reference>
<dbReference type="EMBL" id="KN832870">
    <property type="protein sequence ID" value="KIN08560.1"/>
    <property type="molecule type" value="Genomic_DNA"/>
</dbReference>
<reference evidence="3" key="2">
    <citation type="submission" date="2015-01" db="EMBL/GenBank/DDBJ databases">
        <title>Evolutionary Origins and Diversification of the Mycorrhizal Mutualists.</title>
        <authorList>
            <consortium name="DOE Joint Genome Institute"/>
            <consortium name="Mycorrhizal Genomics Consortium"/>
            <person name="Kohler A."/>
            <person name="Kuo A."/>
            <person name="Nagy L.G."/>
            <person name="Floudas D."/>
            <person name="Copeland A."/>
            <person name="Barry K.W."/>
            <person name="Cichocki N."/>
            <person name="Veneault-Fourrey C."/>
            <person name="LaButti K."/>
            <person name="Lindquist E.A."/>
            <person name="Lipzen A."/>
            <person name="Lundell T."/>
            <person name="Morin E."/>
            <person name="Murat C."/>
            <person name="Riley R."/>
            <person name="Ohm R."/>
            <person name="Sun H."/>
            <person name="Tunlid A."/>
            <person name="Henrissat B."/>
            <person name="Grigoriev I.V."/>
            <person name="Hibbett D.S."/>
            <person name="Martin F."/>
        </authorList>
    </citation>
    <scope>NUCLEOTIDE SEQUENCE [LARGE SCALE GENOMIC DNA]</scope>
    <source>
        <strain evidence="3">Zn</strain>
    </source>
</reference>
<dbReference type="AlphaFoldDB" id="A0A0C3I0H6"/>
<feature type="region of interest" description="Disordered" evidence="1">
    <location>
        <begin position="1"/>
        <end position="33"/>
    </location>
</feature>
<protein>
    <submittedName>
        <fullName evidence="2">Uncharacterized protein</fullName>
    </submittedName>
</protein>
<gene>
    <name evidence="2" type="ORF">OIDMADRAFT_16684</name>
</gene>
<dbReference type="HOGENOM" id="CLU_2923231_0_0_1"/>
<evidence type="ECO:0000313" key="2">
    <source>
        <dbReference type="EMBL" id="KIN08560.1"/>
    </source>
</evidence>
<sequence length="61" mass="6838">MKPYRRTCPVHPQSRIPTPSRRRNPPGLLSYHGPGNAPYNADIAYANLHLAQNSRDGNVSR</sequence>